<feature type="transmembrane region" description="Helical" evidence="9">
    <location>
        <begin position="57"/>
        <end position="78"/>
    </location>
</feature>
<evidence type="ECO:0000313" key="11">
    <source>
        <dbReference type="EMBL" id="MBZ3880409.1"/>
    </source>
</evidence>
<dbReference type="EMBL" id="JAATJV010372288">
    <property type="protein sequence ID" value="MBZ3880409.1"/>
    <property type="molecule type" value="Genomic_DNA"/>
</dbReference>
<dbReference type="Proteomes" id="UP001166674">
    <property type="component" value="Unassembled WGS sequence"/>
</dbReference>
<evidence type="ECO:0000259" key="10">
    <source>
        <dbReference type="PROSITE" id="PS50262"/>
    </source>
</evidence>
<comment type="caution">
    <text evidence="11">The sequence shown here is derived from an EMBL/GenBank/DDBJ whole genome shotgun (WGS) entry which is preliminary data.</text>
</comment>
<dbReference type="AlphaFoldDB" id="A0AA41T1Z5"/>
<evidence type="ECO:0000256" key="5">
    <source>
        <dbReference type="ARBA" id="ARBA00022989"/>
    </source>
</evidence>
<evidence type="ECO:0000256" key="4">
    <source>
        <dbReference type="ARBA" id="ARBA00022692"/>
    </source>
</evidence>
<evidence type="ECO:0000313" key="12">
    <source>
        <dbReference type="Proteomes" id="UP001166674"/>
    </source>
</evidence>
<dbReference type="PANTHER" id="PTHR26453">
    <property type="entry name" value="OLFACTORY RECEPTOR"/>
    <property type="match status" value="1"/>
</dbReference>
<keyword evidence="2" id="KW-1003">Cell membrane</keyword>
<proteinExistence type="predicted"/>
<dbReference type="InterPro" id="IPR000725">
    <property type="entry name" value="Olfact_rcpt"/>
</dbReference>
<keyword evidence="3" id="KW-0716">Sensory transduction</keyword>
<keyword evidence="8" id="KW-0807">Transducer</keyword>
<sequence length="121" mass="13562">MASLENHTVTEFLLLGLLQHKPAYFCVFALISMMFFATLTGHGLLILLTLVDPLLHIPMYFFLWQLSLIDILFTLAIVPKIMSDFFLHKTAISASDCGTQIFLGWALGGTECIPLGLMSYY</sequence>
<evidence type="ECO:0000256" key="8">
    <source>
        <dbReference type="ARBA" id="ARBA00023224"/>
    </source>
</evidence>
<dbReference type="GO" id="GO:0007186">
    <property type="term" value="P:G protein-coupled receptor signaling pathway"/>
    <property type="evidence" value="ECO:0007669"/>
    <property type="project" value="InterPro"/>
</dbReference>
<protein>
    <submittedName>
        <fullName evidence="11">Olfactory receptor 13C2</fullName>
    </submittedName>
</protein>
<accession>A0AA41T1Z5</accession>
<dbReference type="PROSITE" id="PS50262">
    <property type="entry name" value="G_PROTEIN_RECEP_F1_2"/>
    <property type="match status" value="1"/>
</dbReference>
<evidence type="ECO:0000256" key="9">
    <source>
        <dbReference type="SAM" id="Phobius"/>
    </source>
</evidence>
<dbReference type="InterPro" id="IPR017452">
    <property type="entry name" value="GPCR_Rhodpsn_7TM"/>
</dbReference>
<evidence type="ECO:0000256" key="7">
    <source>
        <dbReference type="ARBA" id="ARBA00023170"/>
    </source>
</evidence>
<keyword evidence="12" id="KW-1185">Reference proteome</keyword>
<dbReference type="GO" id="GO:0005886">
    <property type="term" value="C:plasma membrane"/>
    <property type="evidence" value="ECO:0007669"/>
    <property type="project" value="UniProtKB-SubCell"/>
</dbReference>
<keyword evidence="7 11" id="KW-0675">Receptor</keyword>
<keyword evidence="6 9" id="KW-0472">Membrane</keyword>
<evidence type="ECO:0000256" key="1">
    <source>
        <dbReference type="ARBA" id="ARBA00004651"/>
    </source>
</evidence>
<name>A0AA41T1Z5_SCICA</name>
<gene>
    <name evidence="11" type="ORF">SUZIE_157855</name>
</gene>
<comment type="subcellular location">
    <subcellularLocation>
        <location evidence="1">Cell membrane</location>
        <topology evidence="1">Multi-pass membrane protein</topology>
    </subcellularLocation>
</comment>
<evidence type="ECO:0000256" key="2">
    <source>
        <dbReference type="ARBA" id="ARBA00022475"/>
    </source>
</evidence>
<organism evidence="11 12">
    <name type="scientific">Sciurus carolinensis</name>
    <name type="common">Eastern gray squirrel</name>
    <dbReference type="NCBI Taxonomy" id="30640"/>
    <lineage>
        <taxon>Eukaryota</taxon>
        <taxon>Metazoa</taxon>
        <taxon>Chordata</taxon>
        <taxon>Craniata</taxon>
        <taxon>Vertebrata</taxon>
        <taxon>Euteleostomi</taxon>
        <taxon>Mammalia</taxon>
        <taxon>Eutheria</taxon>
        <taxon>Euarchontoglires</taxon>
        <taxon>Glires</taxon>
        <taxon>Rodentia</taxon>
        <taxon>Sciuromorpha</taxon>
        <taxon>Sciuridae</taxon>
        <taxon>Sciurinae</taxon>
        <taxon>Sciurini</taxon>
        <taxon>Sciurus</taxon>
    </lineage>
</organism>
<evidence type="ECO:0000256" key="3">
    <source>
        <dbReference type="ARBA" id="ARBA00022606"/>
    </source>
</evidence>
<reference evidence="11" key="1">
    <citation type="submission" date="2020-03" db="EMBL/GenBank/DDBJ databases">
        <title>Studies in the Genomics of Life Span.</title>
        <authorList>
            <person name="Glass D."/>
        </authorList>
    </citation>
    <scope>NUCLEOTIDE SEQUENCE</scope>
    <source>
        <strain evidence="11">SUZIE</strain>
        <tissue evidence="11">Muscle</tissue>
    </source>
</reference>
<dbReference type="Pfam" id="PF13853">
    <property type="entry name" value="7tm_4"/>
    <property type="match status" value="1"/>
</dbReference>
<dbReference type="Gene3D" id="1.20.1070.10">
    <property type="entry name" value="Rhodopsin 7-helix transmembrane proteins"/>
    <property type="match status" value="1"/>
</dbReference>
<evidence type="ECO:0000256" key="6">
    <source>
        <dbReference type="ARBA" id="ARBA00023136"/>
    </source>
</evidence>
<dbReference type="GO" id="GO:0004984">
    <property type="term" value="F:olfactory receptor activity"/>
    <property type="evidence" value="ECO:0007669"/>
    <property type="project" value="InterPro"/>
</dbReference>
<keyword evidence="5 9" id="KW-1133">Transmembrane helix</keyword>
<keyword evidence="4 9" id="KW-0812">Transmembrane</keyword>
<feature type="domain" description="G-protein coupled receptors family 1 profile" evidence="10">
    <location>
        <begin position="41"/>
        <end position="121"/>
    </location>
</feature>
<dbReference type="SUPFAM" id="SSF81321">
    <property type="entry name" value="Family A G protein-coupled receptor-like"/>
    <property type="match status" value="1"/>
</dbReference>
<feature type="transmembrane region" description="Helical" evidence="9">
    <location>
        <begin position="23"/>
        <end position="51"/>
    </location>
</feature>